<keyword evidence="1" id="KW-0472">Membrane</keyword>
<reference evidence="2 3" key="1">
    <citation type="submission" date="2020-08" db="EMBL/GenBank/DDBJ databases">
        <title>Genomic Encyclopedia of Type Strains, Phase IV (KMG-IV): sequencing the most valuable type-strain genomes for metagenomic binning, comparative biology and taxonomic classification.</title>
        <authorList>
            <person name="Goeker M."/>
        </authorList>
    </citation>
    <scope>NUCLEOTIDE SEQUENCE [LARGE SCALE GENOMIC DNA]</scope>
    <source>
        <strain evidence="2 3">DSM 25481</strain>
    </source>
</reference>
<comment type="caution">
    <text evidence="2">The sequence shown here is derived from an EMBL/GenBank/DDBJ whole genome shotgun (WGS) entry which is preliminary data.</text>
</comment>
<proteinExistence type="predicted"/>
<name>A0A7W6CVP5_9HYPH</name>
<feature type="transmembrane region" description="Helical" evidence="1">
    <location>
        <begin position="42"/>
        <end position="60"/>
    </location>
</feature>
<keyword evidence="1" id="KW-0812">Transmembrane</keyword>
<dbReference type="AlphaFoldDB" id="A0A7W6CVP5"/>
<evidence type="ECO:0000313" key="3">
    <source>
        <dbReference type="Proteomes" id="UP000528964"/>
    </source>
</evidence>
<keyword evidence="3" id="KW-1185">Reference proteome</keyword>
<dbReference type="EMBL" id="JACIDR010000001">
    <property type="protein sequence ID" value="MBB3971963.1"/>
    <property type="molecule type" value="Genomic_DNA"/>
</dbReference>
<organism evidence="2 3">
    <name type="scientific">Hansschlegelia beijingensis</name>
    <dbReference type="NCBI Taxonomy" id="1133344"/>
    <lineage>
        <taxon>Bacteria</taxon>
        <taxon>Pseudomonadati</taxon>
        <taxon>Pseudomonadota</taxon>
        <taxon>Alphaproteobacteria</taxon>
        <taxon>Hyphomicrobiales</taxon>
        <taxon>Methylopilaceae</taxon>
        <taxon>Hansschlegelia</taxon>
    </lineage>
</organism>
<keyword evidence="1" id="KW-1133">Transmembrane helix</keyword>
<dbReference type="Proteomes" id="UP000528964">
    <property type="component" value="Unassembled WGS sequence"/>
</dbReference>
<sequence length="98" mass="9852">MSFLIPALTVALGFAISGAAASAFEALTERRASFGLLREPDVTAAAAVPVVTIGASYILARSLLFGGRRPAWAMCLGTALLGGWSLVLGAAALAAFVG</sequence>
<dbReference type="InterPro" id="IPR053803">
    <property type="entry name" value="DUF6949"/>
</dbReference>
<gene>
    <name evidence="2" type="ORF">GGR24_000596</name>
</gene>
<accession>A0A7W6CVP5</accession>
<dbReference type="RefSeq" id="WP_183393795.1">
    <property type="nucleotide sequence ID" value="NZ_JACIDR010000001.1"/>
</dbReference>
<protein>
    <submittedName>
        <fullName evidence="2">Uncharacterized protein</fullName>
    </submittedName>
</protein>
<dbReference type="Pfam" id="PF22258">
    <property type="entry name" value="DUF6949"/>
    <property type="match status" value="1"/>
</dbReference>
<feature type="transmembrane region" description="Helical" evidence="1">
    <location>
        <begin position="72"/>
        <end position="97"/>
    </location>
</feature>
<evidence type="ECO:0000313" key="2">
    <source>
        <dbReference type="EMBL" id="MBB3971963.1"/>
    </source>
</evidence>
<evidence type="ECO:0000256" key="1">
    <source>
        <dbReference type="SAM" id="Phobius"/>
    </source>
</evidence>